<dbReference type="RefSeq" id="WP_214156527.1">
    <property type="nucleotide sequence ID" value="NZ_JAHBAY010000005.1"/>
</dbReference>
<evidence type="ECO:0000256" key="2">
    <source>
        <dbReference type="ARBA" id="ARBA00023015"/>
    </source>
</evidence>
<dbReference type="EMBL" id="JAHBAY010000005">
    <property type="protein sequence ID" value="MBT0770239.1"/>
    <property type="molecule type" value="Genomic_DNA"/>
</dbReference>
<evidence type="ECO:0000256" key="4">
    <source>
        <dbReference type="ARBA" id="ARBA00023163"/>
    </source>
</evidence>
<keyword evidence="3" id="KW-0238">DNA-binding</keyword>
<dbReference type="PANTHER" id="PTHR30346:SF0">
    <property type="entry name" value="HCA OPERON TRANSCRIPTIONAL ACTIVATOR HCAR"/>
    <property type="match status" value="1"/>
</dbReference>
<keyword evidence="4" id="KW-0804">Transcription</keyword>
<dbReference type="InterPro" id="IPR036390">
    <property type="entry name" value="WH_DNA-bd_sf"/>
</dbReference>
<dbReference type="PANTHER" id="PTHR30346">
    <property type="entry name" value="TRANSCRIPTIONAL DUAL REGULATOR HCAR-RELATED"/>
    <property type="match status" value="1"/>
</dbReference>
<dbReference type="InterPro" id="IPR000847">
    <property type="entry name" value="LysR_HTH_N"/>
</dbReference>
<evidence type="ECO:0000313" key="6">
    <source>
        <dbReference type="EMBL" id="MBT0770239.1"/>
    </source>
</evidence>
<dbReference type="PROSITE" id="PS50931">
    <property type="entry name" value="HTH_LYSR"/>
    <property type="match status" value="1"/>
</dbReference>
<evidence type="ECO:0000313" key="7">
    <source>
        <dbReference type="Proteomes" id="UP001197247"/>
    </source>
</evidence>
<comment type="caution">
    <text evidence="6">The sequence shown here is derived from an EMBL/GenBank/DDBJ whole genome shotgun (WGS) entry which is preliminary data.</text>
</comment>
<protein>
    <submittedName>
        <fullName evidence="6">LysR family transcriptional regulator</fullName>
    </submittedName>
</protein>
<sequence>MPAPTTEDLLVPEPDLRQLRYFAAVAQERNLTRAAESLRISQPALSRAIQALERSVGVDLLIRRPRSLELTDAGRSLLASAQELDSRMHAAVRDARAAGTPRLTVSVHICDVSLAARLCSFHDAVDFVSDDTREQADHLRSGSHQVALLRDQFDETGVRQHLLLSEPRVVILPERHRLADRDVVVLADLLDEPITTWARMSAAEAAHWAAADENPRPWRPGPAVTTPGEVLAAVRLNQAVAFYPASVAPPGTRLPGLVSRAVEGVSPSRLWIGHREGEIASTVRDFVDGVRSRVPEVSPAS</sequence>
<reference evidence="6 7" key="1">
    <citation type="submission" date="2021-05" db="EMBL/GenBank/DDBJ databases">
        <title>Kineosporia and Streptomyces sp. nov. two new marine actinobacteria isolated from Coral.</title>
        <authorList>
            <person name="Buangrab K."/>
            <person name="Sutthacheep M."/>
            <person name="Yeemin T."/>
            <person name="Harunari E."/>
            <person name="Igarashi Y."/>
            <person name="Kanchanasin P."/>
            <person name="Tanasupawat S."/>
            <person name="Phongsopitanun W."/>
        </authorList>
    </citation>
    <scope>NUCLEOTIDE SEQUENCE [LARGE SCALE GENOMIC DNA]</scope>
    <source>
        <strain evidence="6 7">J2-2</strain>
    </source>
</reference>
<evidence type="ECO:0000256" key="1">
    <source>
        <dbReference type="ARBA" id="ARBA00009437"/>
    </source>
</evidence>
<dbReference type="PRINTS" id="PR00039">
    <property type="entry name" value="HTHLYSR"/>
</dbReference>
<keyword evidence="2" id="KW-0805">Transcription regulation</keyword>
<dbReference type="SUPFAM" id="SSF53850">
    <property type="entry name" value="Periplasmic binding protein-like II"/>
    <property type="match status" value="1"/>
</dbReference>
<proteinExistence type="inferred from homology"/>
<name>A0ABS5TGL9_9ACTN</name>
<comment type="similarity">
    <text evidence="1">Belongs to the LysR transcriptional regulatory family.</text>
</comment>
<dbReference type="SUPFAM" id="SSF46785">
    <property type="entry name" value="Winged helix' DNA-binding domain"/>
    <property type="match status" value="1"/>
</dbReference>
<evidence type="ECO:0000259" key="5">
    <source>
        <dbReference type="PROSITE" id="PS50931"/>
    </source>
</evidence>
<accession>A0ABS5TGL9</accession>
<dbReference type="InterPro" id="IPR036388">
    <property type="entry name" value="WH-like_DNA-bd_sf"/>
</dbReference>
<dbReference type="InterPro" id="IPR005119">
    <property type="entry name" value="LysR_subst-bd"/>
</dbReference>
<dbReference type="Gene3D" id="1.10.10.10">
    <property type="entry name" value="Winged helix-like DNA-binding domain superfamily/Winged helix DNA-binding domain"/>
    <property type="match status" value="1"/>
</dbReference>
<dbReference type="Proteomes" id="UP001197247">
    <property type="component" value="Unassembled WGS sequence"/>
</dbReference>
<dbReference type="Gene3D" id="3.40.190.10">
    <property type="entry name" value="Periplasmic binding protein-like II"/>
    <property type="match status" value="2"/>
</dbReference>
<dbReference type="Pfam" id="PF03466">
    <property type="entry name" value="LysR_substrate"/>
    <property type="match status" value="1"/>
</dbReference>
<keyword evidence="7" id="KW-1185">Reference proteome</keyword>
<dbReference type="Pfam" id="PF00126">
    <property type="entry name" value="HTH_1"/>
    <property type="match status" value="1"/>
</dbReference>
<feature type="domain" description="HTH lysR-type" evidence="5">
    <location>
        <begin position="14"/>
        <end position="71"/>
    </location>
</feature>
<evidence type="ECO:0000256" key="3">
    <source>
        <dbReference type="ARBA" id="ARBA00023125"/>
    </source>
</evidence>
<organism evidence="6 7">
    <name type="scientific">Kineosporia corallincola</name>
    <dbReference type="NCBI Taxonomy" id="2835133"/>
    <lineage>
        <taxon>Bacteria</taxon>
        <taxon>Bacillati</taxon>
        <taxon>Actinomycetota</taxon>
        <taxon>Actinomycetes</taxon>
        <taxon>Kineosporiales</taxon>
        <taxon>Kineosporiaceae</taxon>
        <taxon>Kineosporia</taxon>
    </lineage>
</organism>
<gene>
    <name evidence="6" type="ORF">KIH74_14960</name>
</gene>